<dbReference type="WBParaSite" id="ES5_v2.g23358.t1">
    <property type="protein sequence ID" value="ES5_v2.g23358.t1"/>
    <property type="gene ID" value="ES5_v2.g23358"/>
</dbReference>
<proteinExistence type="predicted"/>
<organism evidence="1 2">
    <name type="scientific">Panagrolaimus sp. ES5</name>
    <dbReference type="NCBI Taxonomy" id="591445"/>
    <lineage>
        <taxon>Eukaryota</taxon>
        <taxon>Metazoa</taxon>
        <taxon>Ecdysozoa</taxon>
        <taxon>Nematoda</taxon>
        <taxon>Chromadorea</taxon>
        <taxon>Rhabditida</taxon>
        <taxon>Tylenchina</taxon>
        <taxon>Panagrolaimomorpha</taxon>
        <taxon>Panagrolaimoidea</taxon>
        <taxon>Panagrolaimidae</taxon>
        <taxon>Panagrolaimus</taxon>
    </lineage>
</organism>
<reference evidence="2" key="1">
    <citation type="submission" date="2022-11" db="UniProtKB">
        <authorList>
            <consortium name="WormBaseParasite"/>
        </authorList>
    </citation>
    <scope>IDENTIFICATION</scope>
</reference>
<name>A0AC34G0R0_9BILA</name>
<dbReference type="Proteomes" id="UP000887579">
    <property type="component" value="Unplaced"/>
</dbReference>
<evidence type="ECO:0000313" key="1">
    <source>
        <dbReference type="Proteomes" id="UP000887579"/>
    </source>
</evidence>
<sequence length="112" mass="12511">MIFSKSEATCVQNGGHLVSIHNGFTNVFVIQEAKKYMKDATDFWIGATKNNNAKTWQWTDGSTFDFDEWKYGRPDNSSLTDCSILPVSDGYWIAQSGLEKKPFVCATGSTNL</sequence>
<accession>A0AC34G0R0</accession>
<evidence type="ECO:0000313" key="2">
    <source>
        <dbReference type="WBParaSite" id="ES5_v2.g23358.t1"/>
    </source>
</evidence>
<protein>
    <submittedName>
        <fullName evidence="2">C-type lectin domain-containing protein</fullName>
    </submittedName>
</protein>